<accession>A0A2Z2MGZ3</accession>
<dbReference type="OrthoDB" id="94709at2157"/>
<feature type="transmembrane region" description="Helical" evidence="1">
    <location>
        <begin position="469"/>
        <end position="486"/>
    </location>
</feature>
<keyword evidence="1" id="KW-0812">Transmembrane</keyword>
<dbReference type="Proteomes" id="UP000250272">
    <property type="component" value="Chromosome"/>
</dbReference>
<evidence type="ECO:0000256" key="1">
    <source>
        <dbReference type="SAM" id="Phobius"/>
    </source>
</evidence>
<protein>
    <submittedName>
        <fullName evidence="2">Uncharacterized protein</fullName>
    </submittedName>
</protein>
<gene>
    <name evidence="2" type="ORF">A3L01_05145</name>
</gene>
<dbReference type="GeneID" id="33326134"/>
<evidence type="ECO:0000313" key="2">
    <source>
        <dbReference type="EMBL" id="ASJ04779.1"/>
    </source>
</evidence>
<organism evidence="2 3">
    <name type="scientific">Thermococcus barossii</name>
    <dbReference type="NCBI Taxonomy" id="54077"/>
    <lineage>
        <taxon>Archaea</taxon>
        <taxon>Methanobacteriati</taxon>
        <taxon>Methanobacteriota</taxon>
        <taxon>Thermococci</taxon>
        <taxon>Thermococcales</taxon>
        <taxon>Thermococcaceae</taxon>
        <taxon>Thermococcus</taxon>
    </lineage>
</organism>
<sequence>MKRLLAVLFAAILLTPLIGPNLGLAEDFQPKTYKQDFVFTIVVMPNGNANITMKTVWLEPKDEIQKQIEQILNETQNGNMTLEEAIAKFEEEQLQRYIQSLTQAGMSLTNESVKSYGIEEGDNITIVFNAIALNFSRYYSYGDYWEVHLDPTRGYATINVPDTGLPFAVDINNTFIIKLPENATLLEYPKAFAQQYNASKFFVTSQVEGDTVIVRSYIYLEPFLPPDGYNALFGSYKDYYIRYKAPYKGEEQYQSSVMNEYVTLDIYNNGSVRLHMRDEYIEPKSEVEARKAEIISYGVENVTEYILRTYSIALGYRGALVDDGKVKILGLNETDAPLIIDAEYMLRNFTTFENGSYVYQFDPTLGLSNGLTDRLEYAVNHTLYLTINLPDGGEFLEVPDNISEELNGNRLIMTVVKEGNSLKITSHVFLRYGAPAEDVTKMLSNHTTATVRYTIPGEKSGGLTETQQMAAVVAAVVLIALAVFFWKRR</sequence>
<keyword evidence="3" id="KW-1185">Reference proteome</keyword>
<dbReference type="KEGG" id="tbs:A3L01_05145"/>
<evidence type="ECO:0000313" key="3">
    <source>
        <dbReference type="Proteomes" id="UP000250272"/>
    </source>
</evidence>
<keyword evidence="1" id="KW-1133">Transmembrane helix</keyword>
<reference evidence="2 3" key="1">
    <citation type="submission" date="2016-04" db="EMBL/GenBank/DDBJ databases">
        <title>Complete genome sequence of Thermococcus barossii type strain SHCK-94.</title>
        <authorList>
            <person name="Oger P.M."/>
        </authorList>
    </citation>
    <scope>NUCLEOTIDE SEQUENCE [LARGE SCALE GENOMIC DNA]</scope>
    <source>
        <strain evidence="2 3">SHCK-94</strain>
    </source>
</reference>
<keyword evidence="1" id="KW-0472">Membrane</keyword>
<dbReference type="EMBL" id="CP015101">
    <property type="protein sequence ID" value="ASJ04779.1"/>
    <property type="molecule type" value="Genomic_DNA"/>
</dbReference>
<dbReference type="RefSeq" id="WP_088864795.1">
    <property type="nucleotide sequence ID" value="NZ_CP015101.1"/>
</dbReference>
<dbReference type="AlphaFoldDB" id="A0A2Z2MGZ3"/>
<name>A0A2Z2MGZ3_9EURY</name>
<proteinExistence type="predicted"/>